<dbReference type="FunFam" id="2.60.260.20:FF:000003">
    <property type="entry name" value="DnaJ subfamily A member 2"/>
    <property type="match status" value="1"/>
</dbReference>
<dbReference type="InterPro" id="IPR051339">
    <property type="entry name" value="DnaJ_subfamily_B"/>
</dbReference>
<dbReference type="GO" id="GO:0051087">
    <property type="term" value="F:protein-folding chaperone binding"/>
    <property type="evidence" value="ECO:0007669"/>
    <property type="project" value="TreeGrafter"/>
</dbReference>
<dbReference type="InterPro" id="IPR008971">
    <property type="entry name" value="HSP40/DnaJ_pept-bd"/>
</dbReference>
<dbReference type="InterPro" id="IPR002939">
    <property type="entry name" value="DnaJ_C"/>
</dbReference>
<evidence type="ECO:0000256" key="3">
    <source>
        <dbReference type="ARBA" id="ARBA00022771"/>
    </source>
</evidence>
<keyword evidence="1" id="KW-0479">Metal-binding</keyword>
<dbReference type="PANTHER" id="PTHR24078:SF553">
    <property type="entry name" value="DNAJ HOMOLOG SUBFAMILY B MEMBER 5"/>
    <property type="match status" value="1"/>
</dbReference>
<evidence type="ECO:0000256" key="2">
    <source>
        <dbReference type="ARBA" id="ARBA00022737"/>
    </source>
</evidence>
<accession>A0A9Q0MMG4</accession>
<sequence>MKPGTLPGTKFLFREEGDQKPTTIPADVVFKVKDLESDVYRREGADLHMNYVVDLIDALCGFSEPITVRTLDDRQFNVMISDVIGPSYVKRIPNEGLLLERDSSKRGDLYIHFNIKFPTHIPLPIKNELRNLLNKLQQ</sequence>
<dbReference type="PANTHER" id="PTHR24078">
    <property type="entry name" value="DNAJ HOMOLOG SUBFAMILY C MEMBER"/>
    <property type="match status" value="1"/>
</dbReference>
<feature type="domain" description="Chaperone DnaJ C-terminal" evidence="6">
    <location>
        <begin position="2"/>
        <end position="118"/>
    </location>
</feature>
<keyword evidence="5" id="KW-0143">Chaperone</keyword>
<evidence type="ECO:0000256" key="1">
    <source>
        <dbReference type="ARBA" id="ARBA00022723"/>
    </source>
</evidence>
<dbReference type="GO" id="GO:0051082">
    <property type="term" value="F:unfolded protein binding"/>
    <property type="evidence" value="ECO:0007669"/>
    <property type="project" value="InterPro"/>
</dbReference>
<dbReference type="Proteomes" id="UP001151699">
    <property type="component" value="Unassembled WGS sequence"/>
</dbReference>
<dbReference type="Pfam" id="PF01556">
    <property type="entry name" value="DnaJ_C"/>
    <property type="match status" value="1"/>
</dbReference>
<name>A0A9Q0MMG4_9DIPT</name>
<dbReference type="EMBL" id="WJQU01002461">
    <property type="protein sequence ID" value="KAJ6632829.1"/>
    <property type="molecule type" value="Genomic_DNA"/>
</dbReference>
<dbReference type="AlphaFoldDB" id="A0A9Q0MMG4"/>
<keyword evidence="8" id="KW-1185">Reference proteome</keyword>
<proteinExistence type="predicted"/>
<dbReference type="CDD" id="cd10747">
    <property type="entry name" value="DnaJ_C"/>
    <property type="match status" value="1"/>
</dbReference>
<gene>
    <name evidence="7" type="primary">DNAJB13</name>
    <name evidence="7" type="ORF">Bhyg_15820</name>
</gene>
<dbReference type="GO" id="GO:0008270">
    <property type="term" value="F:zinc ion binding"/>
    <property type="evidence" value="ECO:0007669"/>
    <property type="project" value="UniProtKB-KW"/>
</dbReference>
<evidence type="ECO:0000259" key="6">
    <source>
        <dbReference type="Pfam" id="PF01556"/>
    </source>
</evidence>
<dbReference type="GO" id="GO:0006457">
    <property type="term" value="P:protein folding"/>
    <property type="evidence" value="ECO:0007669"/>
    <property type="project" value="InterPro"/>
</dbReference>
<evidence type="ECO:0000313" key="8">
    <source>
        <dbReference type="Proteomes" id="UP001151699"/>
    </source>
</evidence>
<protein>
    <submittedName>
        <fullName evidence="7">DnaJ like subfamily B member 13</fullName>
    </submittedName>
</protein>
<dbReference type="Gene3D" id="2.60.260.20">
    <property type="entry name" value="Urease metallochaperone UreE, N-terminal domain"/>
    <property type="match status" value="2"/>
</dbReference>
<evidence type="ECO:0000256" key="5">
    <source>
        <dbReference type="ARBA" id="ARBA00023186"/>
    </source>
</evidence>
<keyword evidence="4" id="KW-0862">Zinc</keyword>
<dbReference type="SUPFAM" id="SSF49493">
    <property type="entry name" value="HSP40/DnaJ peptide-binding domain"/>
    <property type="match status" value="1"/>
</dbReference>
<reference evidence="7" key="1">
    <citation type="submission" date="2022-07" db="EMBL/GenBank/DDBJ databases">
        <authorList>
            <person name="Trinca V."/>
            <person name="Uliana J.V.C."/>
            <person name="Torres T.T."/>
            <person name="Ward R.J."/>
            <person name="Monesi N."/>
        </authorList>
    </citation>
    <scope>NUCLEOTIDE SEQUENCE</scope>
    <source>
        <strain evidence="7">HSMRA1968</strain>
        <tissue evidence="7">Whole embryos</tissue>
    </source>
</reference>
<evidence type="ECO:0000256" key="4">
    <source>
        <dbReference type="ARBA" id="ARBA00022833"/>
    </source>
</evidence>
<dbReference type="GO" id="GO:0005829">
    <property type="term" value="C:cytosol"/>
    <property type="evidence" value="ECO:0007669"/>
    <property type="project" value="TreeGrafter"/>
</dbReference>
<dbReference type="OrthoDB" id="550424at2759"/>
<keyword evidence="3" id="KW-0863">Zinc-finger</keyword>
<evidence type="ECO:0000313" key="7">
    <source>
        <dbReference type="EMBL" id="KAJ6632829.1"/>
    </source>
</evidence>
<organism evidence="7 8">
    <name type="scientific">Pseudolycoriella hygida</name>
    <dbReference type="NCBI Taxonomy" id="35572"/>
    <lineage>
        <taxon>Eukaryota</taxon>
        <taxon>Metazoa</taxon>
        <taxon>Ecdysozoa</taxon>
        <taxon>Arthropoda</taxon>
        <taxon>Hexapoda</taxon>
        <taxon>Insecta</taxon>
        <taxon>Pterygota</taxon>
        <taxon>Neoptera</taxon>
        <taxon>Endopterygota</taxon>
        <taxon>Diptera</taxon>
        <taxon>Nematocera</taxon>
        <taxon>Sciaroidea</taxon>
        <taxon>Sciaridae</taxon>
        <taxon>Pseudolycoriella</taxon>
    </lineage>
</organism>
<keyword evidence="2" id="KW-0677">Repeat</keyword>
<comment type="caution">
    <text evidence="7">The sequence shown here is derived from an EMBL/GenBank/DDBJ whole genome shotgun (WGS) entry which is preliminary data.</text>
</comment>